<keyword evidence="9" id="KW-0121">Carboxypeptidase</keyword>
<keyword evidence="6" id="KW-0998">Cell outer membrane</keyword>
<dbReference type="InterPro" id="IPR036942">
    <property type="entry name" value="Beta-barrel_TonB_sf"/>
</dbReference>
<dbReference type="SUPFAM" id="SSF49464">
    <property type="entry name" value="Carboxypeptidase regulatory domain-like"/>
    <property type="match status" value="1"/>
</dbReference>
<dbReference type="InterPro" id="IPR057601">
    <property type="entry name" value="Oar-like_b-barrel"/>
</dbReference>
<dbReference type="GO" id="GO:0044718">
    <property type="term" value="P:siderophore transmembrane transport"/>
    <property type="evidence" value="ECO:0007669"/>
    <property type="project" value="TreeGrafter"/>
</dbReference>
<dbReference type="InterPro" id="IPR039426">
    <property type="entry name" value="TonB-dep_rcpt-like"/>
</dbReference>
<feature type="signal peptide" evidence="7">
    <location>
        <begin position="1"/>
        <end position="27"/>
    </location>
</feature>
<dbReference type="RefSeq" id="WP_186740832.1">
    <property type="nucleotide sequence ID" value="NZ_CP060394.1"/>
</dbReference>
<keyword evidence="9" id="KW-0645">Protease</keyword>
<evidence type="ECO:0000256" key="6">
    <source>
        <dbReference type="ARBA" id="ARBA00023237"/>
    </source>
</evidence>
<dbReference type="GO" id="GO:0004180">
    <property type="term" value="F:carboxypeptidase activity"/>
    <property type="evidence" value="ECO:0007669"/>
    <property type="project" value="UniProtKB-KW"/>
</dbReference>
<reference evidence="9 10" key="1">
    <citation type="submission" date="2020-08" db="EMBL/GenBank/DDBJ databases">
        <title>Edaphobacter telluris sp. nov. and Acidobacterium dinghuensis sp. nov., two acidobacteria isolated from forest soil.</title>
        <authorList>
            <person name="Fu J."/>
            <person name="Qiu L."/>
        </authorList>
    </citation>
    <scope>NUCLEOTIDE SEQUENCE [LARGE SCALE GENOMIC DNA]</scope>
    <source>
        <strain evidence="9">4Y35</strain>
    </source>
</reference>
<keyword evidence="5" id="KW-0472">Membrane</keyword>
<evidence type="ECO:0000256" key="3">
    <source>
        <dbReference type="ARBA" id="ARBA00022452"/>
    </source>
</evidence>
<dbReference type="Proteomes" id="UP000515312">
    <property type="component" value="Chromosome"/>
</dbReference>
<dbReference type="GO" id="GO:0009279">
    <property type="term" value="C:cell outer membrane"/>
    <property type="evidence" value="ECO:0007669"/>
    <property type="project" value="UniProtKB-SubCell"/>
</dbReference>
<keyword evidence="2" id="KW-0813">Transport</keyword>
<proteinExistence type="predicted"/>
<accession>A0A7G8BDY1</accession>
<evidence type="ECO:0000256" key="2">
    <source>
        <dbReference type="ARBA" id="ARBA00022448"/>
    </source>
</evidence>
<dbReference type="KEGG" id="adin:H7849_16700"/>
<keyword evidence="7" id="KW-0732">Signal</keyword>
<feature type="domain" description="TonB-dependent transporter Oar-like beta-barrel" evidence="8">
    <location>
        <begin position="241"/>
        <end position="1130"/>
    </location>
</feature>
<name>A0A7G8BDY1_9BACT</name>
<evidence type="ECO:0000313" key="10">
    <source>
        <dbReference type="Proteomes" id="UP000515312"/>
    </source>
</evidence>
<dbReference type="Gene3D" id="2.60.40.1120">
    <property type="entry name" value="Carboxypeptidase-like, regulatory domain"/>
    <property type="match status" value="1"/>
</dbReference>
<evidence type="ECO:0000259" key="8">
    <source>
        <dbReference type="Pfam" id="PF25183"/>
    </source>
</evidence>
<dbReference type="GO" id="GO:0015344">
    <property type="term" value="F:siderophore uptake transmembrane transporter activity"/>
    <property type="evidence" value="ECO:0007669"/>
    <property type="project" value="TreeGrafter"/>
</dbReference>
<dbReference type="SUPFAM" id="SSF56935">
    <property type="entry name" value="Porins"/>
    <property type="match status" value="1"/>
</dbReference>
<protein>
    <submittedName>
        <fullName evidence="9">Carboxypeptidase regulatory-like domain-containing protein</fullName>
    </submittedName>
</protein>
<dbReference type="EMBL" id="CP060394">
    <property type="protein sequence ID" value="QNI30751.1"/>
    <property type="molecule type" value="Genomic_DNA"/>
</dbReference>
<evidence type="ECO:0000256" key="7">
    <source>
        <dbReference type="SAM" id="SignalP"/>
    </source>
</evidence>
<organism evidence="9 10">
    <name type="scientific">Alloacidobacterium dinghuense</name>
    <dbReference type="NCBI Taxonomy" id="2763107"/>
    <lineage>
        <taxon>Bacteria</taxon>
        <taxon>Pseudomonadati</taxon>
        <taxon>Acidobacteriota</taxon>
        <taxon>Terriglobia</taxon>
        <taxon>Terriglobales</taxon>
        <taxon>Acidobacteriaceae</taxon>
        <taxon>Alloacidobacterium</taxon>
    </lineage>
</organism>
<dbReference type="PANTHER" id="PTHR30069:SF46">
    <property type="entry name" value="OAR PROTEIN"/>
    <property type="match status" value="1"/>
</dbReference>
<dbReference type="Pfam" id="PF25183">
    <property type="entry name" value="OMP_b-brl_4"/>
    <property type="match status" value="1"/>
</dbReference>
<evidence type="ECO:0000256" key="4">
    <source>
        <dbReference type="ARBA" id="ARBA00022692"/>
    </source>
</evidence>
<keyword evidence="3" id="KW-1134">Transmembrane beta strand</keyword>
<dbReference type="Pfam" id="PF13620">
    <property type="entry name" value="CarboxypepD_reg"/>
    <property type="match status" value="1"/>
</dbReference>
<sequence length="1137" mass="124174">MTKYLKSLPALCTVVCLFLAFSPKGRAQATTGSITGQVTDATGAVVPNVSITATDINKGITFTGRTDGVGIYVVLNVTPGMYKVTASAPGFETGVALNANIVIDQKLLLNFRLRAGAVDTTVVVTQAPTMLQTQSSETGAVMETQDITDLPLQGRNFFALPLLVPGVVSVGGSINSFALSVNGNREYGNSIKIDGVESTTNRTQDVTVIPSVDSVQEFKVSTSAYNAEFGSSAGGVVSIQTKAGTNQFHGVAYEFFRPNFTAARPYGFSGATVPPSILKQHNYGGTLGGPIVHNKAFFFGSYERTKLSNAYTYLDSTPPTNQINFLPDGSVDLSQMVDPNAGTKGVPAGIKIPIFDPSVSFACYGGCSQQFPGNIIPASRVSPAGKSTLLDFFARPNLPGTSNGWYNNYFVDSPVTTDQNQVDARYDQEISSKDRLYLTYHYLNQNQLVTDPYNGATVVPGGGDADQGNKEDLETQTLSASYTHIFSPTTLNEFRFGYSRYAQNQFSLLSGTDYSTKYGVGNIAVPGYEATVGYPQIFMGTGYLAGGSTYKPYHVLDSNYAITDNFTWSSVARHEFKFGEEFRRLSSRPVFSLFPTGFEYYGSFGFSQTADPTYSYFQNGAFFYNGGSDVADLLLGLPFTVDIGLQLTQPHTQSWNLGLYAQDTFKVSPQLTLNYGLRYEFQDPYVESNNYESNVDVASGFILLAGRGGNARSLMVARKNDIAPRVGFSYLINNNTVVRGGYGLFFSPENDGREDFLTQNNPFAQQAVYTNYWYDGPPYEYVLDTGVARDITINAPASGKIDPSTLANGKLETTYAVRPNLKTGVSQLFNMAVQRELSTNLSLEVAYVGSLAHNLSYQIGDVNANADGSEGQITPYLGKIQYLGDYGSANFNSMQVKFTKRESHNLSFLLSYTYGHSFDNGPAPFNLGKINNDEPQNPYNLPAEWGSSDSDVRQNFVFSGLYRLPFGHGQKFFSNWGRTTNMLLGGWQLNSIYVMQSGLPVNVVRVNNPTSAFPGLRPDQVSDPNIPRSQRTLMKYFNTDAFSTARFTCPTCDANAPGNAARNIVRGPGNINLDSSLFKELQFTERYRLQLRLEAFNTLNTPHFANPDGDLANNTFGEITRTTGNMRIVQIAGKFIF</sequence>
<dbReference type="PANTHER" id="PTHR30069">
    <property type="entry name" value="TONB-DEPENDENT OUTER MEMBRANE RECEPTOR"/>
    <property type="match status" value="1"/>
</dbReference>
<dbReference type="InterPro" id="IPR008969">
    <property type="entry name" value="CarboxyPept-like_regulatory"/>
</dbReference>
<evidence type="ECO:0000256" key="5">
    <source>
        <dbReference type="ARBA" id="ARBA00023136"/>
    </source>
</evidence>
<dbReference type="Gene3D" id="2.40.170.20">
    <property type="entry name" value="TonB-dependent receptor, beta-barrel domain"/>
    <property type="match status" value="1"/>
</dbReference>
<dbReference type="AlphaFoldDB" id="A0A7G8BDY1"/>
<evidence type="ECO:0000313" key="9">
    <source>
        <dbReference type="EMBL" id="QNI30751.1"/>
    </source>
</evidence>
<feature type="chain" id="PRO_5028866037" evidence="7">
    <location>
        <begin position="28"/>
        <end position="1137"/>
    </location>
</feature>
<comment type="subcellular location">
    <subcellularLocation>
        <location evidence="1">Cell outer membrane</location>
        <topology evidence="1">Multi-pass membrane protein</topology>
    </subcellularLocation>
</comment>
<evidence type="ECO:0000256" key="1">
    <source>
        <dbReference type="ARBA" id="ARBA00004571"/>
    </source>
</evidence>
<keyword evidence="9" id="KW-0378">Hydrolase</keyword>
<keyword evidence="4" id="KW-0812">Transmembrane</keyword>
<keyword evidence="10" id="KW-1185">Reference proteome</keyword>
<gene>
    <name evidence="9" type="ORF">H7849_16700</name>
</gene>